<dbReference type="PANTHER" id="PTHR43364">
    <property type="entry name" value="NADH-SPECIFIC METHYLGLYOXAL REDUCTASE-RELATED"/>
    <property type="match status" value="1"/>
</dbReference>
<comment type="caution">
    <text evidence="2">The sequence shown here is derived from an EMBL/GenBank/DDBJ whole genome shotgun (WGS) entry which is preliminary data.</text>
</comment>
<dbReference type="Proteomes" id="UP000095658">
    <property type="component" value="Unassembled WGS sequence"/>
</dbReference>
<dbReference type="AlphaFoldDB" id="A0A1E7DP32"/>
<accession>A0A1E7DP32</accession>
<organism evidence="2 3">
    <name type="scientific">Domibacillus iocasae</name>
    <dbReference type="NCBI Taxonomy" id="1714016"/>
    <lineage>
        <taxon>Bacteria</taxon>
        <taxon>Bacillati</taxon>
        <taxon>Bacillota</taxon>
        <taxon>Bacilli</taxon>
        <taxon>Bacillales</taxon>
        <taxon>Bacillaceae</taxon>
        <taxon>Domibacillus</taxon>
    </lineage>
</organism>
<dbReference type="InterPro" id="IPR036812">
    <property type="entry name" value="NAD(P)_OxRdtase_dom_sf"/>
</dbReference>
<name>A0A1E7DP32_9BACI</name>
<dbReference type="GO" id="GO:0005829">
    <property type="term" value="C:cytosol"/>
    <property type="evidence" value="ECO:0007669"/>
    <property type="project" value="TreeGrafter"/>
</dbReference>
<dbReference type="PANTHER" id="PTHR43364:SF1">
    <property type="entry name" value="OXIDOREDUCTASE YDHF"/>
    <property type="match status" value="1"/>
</dbReference>
<dbReference type="EMBL" id="MAMP01000021">
    <property type="protein sequence ID" value="OES44809.1"/>
    <property type="molecule type" value="Genomic_DNA"/>
</dbReference>
<sequence>MKTLPIQKHGLNASRLVLGCMGFGGGWSRDAITEEQVKQAHWAVDAAIESDINSFDHADIYAYGKAEEVFGRVLKERPSLRDEILIQSKTGITFPDKEAGLPTRYNFSKEYILAGVDGILTRLGVEHLDTLLLHRPDALMEPDEVAEAFHELKSSGKVRYFGVSNMSAGQIKFLQSAISDRLVVNQLEMSLHKTGWLESGVHVNQPAFRETVFPEGTLEYCRMENIQIQAWGPLAQGVYSGAPLEEKRESVKETAALVKRMAQEKGTTTEAIVLAWLMKHPAMIQPVIGTTSPDRIRASAQAVNVEMSRDEWYTLYVSSRGVNLP</sequence>
<dbReference type="SUPFAM" id="SSF51430">
    <property type="entry name" value="NAD(P)-linked oxidoreductase"/>
    <property type="match status" value="1"/>
</dbReference>
<dbReference type="Pfam" id="PF00248">
    <property type="entry name" value="Aldo_ket_red"/>
    <property type="match status" value="1"/>
</dbReference>
<reference evidence="2 3" key="1">
    <citation type="submission" date="2016-06" db="EMBL/GenBank/DDBJ databases">
        <title>Domibacillus iocasae genome sequencing.</title>
        <authorList>
            <person name="Verma A."/>
            <person name="Pal Y."/>
            <person name="Ojha A.K."/>
            <person name="Krishnamurthi S."/>
        </authorList>
    </citation>
    <scope>NUCLEOTIDE SEQUENCE [LARGE SCALE GENOMIC DNA]</scope>
    <source>
        <strain evidence="2 3">DSM 29979</strain>
    </source>
</reference>
<dbReference type="RefSeq" id="WP_069938432.1">
    <property type="nucleotide sequence ID" value="NZ_MAMP01000021.1"/>
</dbReference>
<evidence type="ECO:0000259" key="1">
    <source>
        <dbReference type="Pfam" id="PF00248"/>
    </source>
</evidence>
<protein>
    <submittedName>
        <fullName evidence="2">Aldo/keto reductase</fullName>
    </submittedName>
</protein>
<dbReference type="CDD" id="cd19092">
    <property type="entry name" value="AKR_BsYcsN_EcYdhF-like"/>
    <property type="match status" value="1"/>
</dbReference>
<evidence type="ECO:0000313" key="2">
    <source>
        <dbReference type="EMBL" id="OES44809.1"/>
    </source>
</evidence>
<dbReference type="InterPro" id="IPR050523">
    <property type="entry name" value="AKR_Detox_Biosynth"/>
</dbReference>
<feature type="domain" description="NADP-dependent oxidoreductase" evidence="1">
    <location>
        <begin position="15"/>
        <end position="313"/>
    </location>
</feature>
<dbReference type="STRING" id="1714016.BA724_05920"/>
<gene>
    <name evidence="2" type="ORF">BA724_05920</name>
</gene>
<dbReference type="Gene3D" id="3.20.20.100">
    <property type="entry name" value="NADP-dependent oxidoreductase domain"/>
    <property type="match status" value="1"/>
</dbReference>
<keyword evidence="3" id="KW-1185">Reference proteome</keyword>
<dbReference type="InterPro" id="IPR023210">
    <property type="entry name" value="NADP_OxRdtase_dom"/>
</dbReference>
<evidence type="ECO:0000313" key="3">
    <source>
        <dbReference type="Proteomes" id="UP000095658"/>
    </source>
</evidence>
<proteinExistence type="predicted"/>